<dbReference type="PANTHER" id="PTHR12592:SF0">
    <property type="entry name" value="ATP-DEPENDENT (S)-NAD(P)H-HYDRATE DEHYDRATASE"/>
    <property type="match status" value="1"/>
</dbReference>
<comment type="function">
    <text evidence="17">Catalyzes the dehydration of the S-form of NAD(P)HX at the expense of ADP, which is converted to AMP. Together with NAD(P)HX epimerase, which catalyzes the epimerization of the S- and R-forms, the enzyme allows the repair of both epimers of NAD(P)HX, a damaged form of NAD(P)H that is a result of enzymatic or heat-dependent hydration.</text>
</comment>
<dbReference type="InterPro" id="IPR036652">
    <property type="entry name" value="YjeF_N_dom_sf"/>
</dbReference>
<evidence type="ECO:0000259" key="20">
    <source>
        <dbReference type="PROSITE" id="PS51383"/>
    </source>
</evidence>
<dbReference type="GO" id="GO:0046872">
    <property type="term" value="F:metal ion binding"/>
    <property type="evidence" value="ECO:0007669"/>
    <property type="project" value="UniProtKB-UniRule"/>
</dbReference>
<feature type="domain" description="YjeF N-terminal" evidence="21">
    <location>
        <begin position="9"/>
        <end position="213"/>
    </location>
</feature>
<dbReference type="Gene3D" id="3.40.1190.20">
    <property type="match status" value="1"/>
</dbReference>
<dbReference type="InterPro" id="IPR004443">
    <property type="entry name" value="YjeF_N_dom"/>
</dbReference>
<dbReference type="EMBL" id="CABFVA020000026">
    <property type="protein sequence ID" value="VVM05702.1"/>
    <property type="molecule type" value="Genomic_DNA"/>
</dbReference>
<protein>
    <recommendedName>
        <fullName evidence="19">Bifunctional NAD(P)H-hydrate repair enzyme</fullName>
    </recommendedName>
    <alternativeName>
        <fullName evidence="19">Nicotinamide nucleotide repair protein</fullName>
    </alternativeName>
    <domain>
        <recommendedName>
            <fullName evidence="19">ADP-dependent (S)-NAD(P)H-hydrate dehydratase</fullName>
            <ecNumber evidence="19">4.2.1.136</ecNumber>
        </recommendedName>
        <alternativeName>
            <fullName evidence="19">ADP-dependent NAD(P)HX dehydratase</fullName>
        </alternativeName>
    </domain>
    <domain>
        <recommendedName>
            <fullName evidence="19">NAD(P)H-hydrate epimerase</fullName>
            <ecNumber evidence="19">5.1.99.6</ecNumber>
        </recommendedName>
    </domain>
</protein>
<dbReference type="GO" id="GO:0046496">
    <property type="term" value="P:nicotinamide nucleotide metabolic process"/>
    <property type="evidence" value="ECO:0007669"/>
    <property type="project" value="UniProtKB-UniRule"/>
</dbReference>
<dbReference type="GO" id="GO:0005524">
    <property type="term" value="F:ATP binding"/>
    <property type="evidence" value="ECO:0007669"/>
    <property type="project" value="UniProtKB-UniRule"/>
</dbReference>
<keyword evidence="11 18" id="KW-0413">Isomerase</keyword>
<accession>A0A5E6MJL1</accession>
<feature type="binding site" evidence="18">
    <location>
        <begin position="56"/>
        <end position="60"/>
    </location>
    <ligand>
        <name>(6S)-NADPHX</name>
        <dbReference type="ChEBI" id="CHEBI:64076"/>
    </ligand>
</feature>
<evidence type="ECO:0000256" key="7">
    <source>
        <dbReference type="ARBA" id="ARBA00022840"/>
    </source>
</evidence>
<comment type="similarity">
    <text evidence="3 19">In the N-terminal section; belongs to the NnrE/AIBP family.</text>
</comment>
<keyword evidence="9 18" id="KW-0630">Potassium</keyword>
<dbReference type="AlphaFoldDB" id="A0A5E6MJL1"/>
<evidence type="ECO:0000256" key="14">
    <source>
        <dbReference type="ARBA" id="ARBA00025153"/>
    </source>
</evidence>
<dbReference type="SUPFAM" id="SSF53613">
    <property type="entry name" value="Ribokinase-like"/>
    <property type="match status" value="1"/>
</dbReference>
<feature type="binding site" evidence="18">
    <location>
        <begin position="124"/>
        <end position="130"/>
    </location>
    <ligand>
        <name>(6S)-NADPHX</name>
        <dbReference type="ChEBI" id="CHEBI:64076"/>
    </ligand>
</feature>
<keyword evidence="13" id="KW-0511">Multifunctional enzyme</keyword>
<dbReference type="InterPro" id="IPR030677">
    <property type="entry name" value="Nnr"/>
</dbReference>
<evidence type="ECO:0000256" key="18">
    <source>
        <dbReference type="HAMAP-Rule" id="MF_01966"/>
    </source>
</evidence>
<feature type="binding site" evidence="18">
    <location>
        <position position="160"/>
    </location>
    <ligand>
        <name>K(+)</name>
        <dbReference type="ChEBI" id="CHEBI:29103"/>
    </ligand>
</feature>
<keyword evidence="5 18" id="KW-0479">Metal-binding</keyword>
<proteinExistence type="inferred from homology"/>
<comment type="function">
    <text evidence="18">Catalyzes the epimerization of the S- and R-forms of NAD(P)HX, a damaged form of NAD(P)H that is a result of enzymatic or heat-dependent hydration. This is a prerequisite for the S-specific NAD(P)H-hydrate dehydratase to allow the repair of both epimers of NAD(P)HX.</text>
</comment>
<organism evidence="22 23">
    <name type="scientific">Methylacidimicrobium tartarophylax</name>
    <dbReference type="NCBI Taxonomy" id="1041768"/>
    <lineage>
        <taxon>Bacteria</taxon>
        <taxon>Pseudomonadati</taxon>
        <taxon>Verrucomicrobiota</taxon>
        <taxon>Methylacidimicrobium</taxon>
    </lineage>
</organism>
<feature type="binding site" evidence="17">
    <location>
        <position position="255"/>
    </location>
    <ligand>
        <name>(6S)-NADPHX</name>
        <dbReference type="ChEBI" id="CHEBI:64076"/>
    </ligand>
</feature>
<dbReference type="NCBIfam" id="TIGR00196">
    <property type="entry name" value="yjeF_cterm"/>
    <property type="match status" value="1"/>
</dbReference>
<keyword evidence="10 17" id="KW-0520">NAD</keyword>
<comment type="catalytic activity">
    <reaction evidence="1 18 19">
        <text>(6R)-NADHX = (6S)-NADHX</text>
        <dbReference type="Rhea" id="RHEA:32215"/>
        <dbReference type="ChEBI" id="CHEBI:64074"/>
        <dbReference type="ChEBI" id="CHEBI:64075"/>
        <dbReference type="EC" id="5.1.99.6"/>
    </reaction>
</comment>
<dbReference type="CDD" id="cd01171">
    <property type="entry name" value="YXKO-related"/>
    <property type="match status" value="1"/>
</dbReference>
<dbReference type="OrthoDB" id="9806925at2"/>
<keyword evidence="23" id="KW-1185">Reference proteome</keyword>
<comment type="cofactor">
    <cofactor evidence="17">
        <name>Mg(2+)</name>
        <dbReference type="ChEBI" id="CHEBI:18420"/>
    </cofactor>
</comment>
<evidence type="ECO:0000256" key="12">
    <source>
        <dbReference type="ARBA" id="ARBA00023239"/>
    </source>
</evidence>
<dbReference type="NCBIfam" id="TIGR00197">
    <property type="entry name" value="yjeF_nterm"/>
    <property type="match status" value="1"/>
</dbReference>
<dbReference type="HAMAP" id="MF_01965">
    <property type="entry name" value="NADHX_dehydratase"/>
    <property type="match status" value="1"/>
</dbReference>
<evidence type="ECO:0000256" key="15">
    <source>
        <dbReference type="ARBA" id="ARBA00048238"/>
    </source>
</evidence>
<dbReference type="HAMAP" id="MF_01966">
    <property type="entry name" value="NADHX_epimerase"/>
    <property type="match status" value="1"/>
</dbReference>
<name>A0A5E6MJL1_9BACT</name>
<evidence type="ECO:0000259" key="21">
    <source>
        <dbReference type="PROSITE" id="PS51385"/>
    </source>
</evidence>
<dbReference type="Gene3D" id="3.40.50.10260">
    <property type="entry name" value="YjeF N-terminal domain"/>
    <property type="match status" value="1"/>
</dbReference>
<comment type="catalytic activity">
    <reaction evidence="2 18 19">
        <text>(6R)-NADPHX = (6S)-NADPHX</text>
        <dbReference type="Rhea" id="RHEA:32227"/>
        <dbReference type="ChEBI" id="CHEBI:64076"/>
        <dbReference type="ChEBI" id="CHEBI:64077"/>
        <dbReference type="EC" id="5.1.99.6"/>
    </reaction>
</comment>
<dbReference type="PROSITE" id="PS01049">
    <property type="entry name" value="YJEF_C_1"/>
    <property type="match status" value="1"/>
</dbReference>
<dbReference type="GO" id="GO:0052856">
    <property type="term" value="F:NAD(P)HX epimerase activity"/>
    <property type="evidence" value="ECO:0007669"/>
    <property type="project" value="UniProtKB-UniRule"/>
</dbReference>
<dbReference type="Proteomes" id="UP000334923">
    <property type="component" value="Unassembled WGS sequence"/>
</dbReference>
<evidence type="ECO:0000256" key="11">
    <source>
        <dbReference type="ARBA" id="ARBA00023235"/>
    </source>
</evidence>
<dbReference type="Pfam" id="PF03853">
    <property type="entry name" value="YjeF_N"/>
    <property type="match status" value="1"/>
</dbReference>
<evidence type="ECO:0000256" key="9">
    <source>
        <dbReference type="ARBA" id="ARBA00022958"/>
    </source>
</evidence>
<feature type="binding site" evidence="17">
    <location>
        <position position="433"/>
    </location>
    <ligand>
        <name>(6S)-NADPHX</name>
        <dbReference type="ChEBI" id="CHEBI:64076"/>
    </ligand>
</feature>
<dbReference type="PROSITE" id="PS51385">
    <property type="entry name" value="YJEF_N"/>
    <property type="match status" value="1"/>
</dbReference>
<comment type="similarity">
    <text evidence="18">Belongs to the NnrE/AIBP family.</text>
</comment>
<gene>
    <name evidence="22" type="primary">nnr</name>
    <name evidence="17" type="synonym">nnrD</name>
    <name evidence="18" type="synonym">nnrE</name>
    <name evidence="22" type="ORF">MAMT_00739</name>
</gene>
<dbReference type="PROSITE" id="PS51383">
    <property type="entry name" value="YJEF_C_3"/>
    <property type="match status" value="1"/>
</dbReference>
<evidence type="ECO:0000256" key="4">
    <source>
        <dbReference type="ARBA" id="ARBA00009524"/>
    </source>
</evidence>
<keyword evidence="12 17" id="KW-0456">Lyase</keyword>
<evidence type="ECO:0000256" key="6">
    <source>
        <dbReference type="ARBA" id="ARBA00022741"/>
    </source>
</evidence>
<comment type="subunit">
    <text evidence="17">Homotetramer.</text>
</comment>
<feature type="binding site" evidence="17">
    <location>
        <position position="432"/>
    </location>
    <ligand>
        <name>AMP</name>
        <dbReference type="ChEBI" id="CHEBI:456215"/>
    </ligand>
</feature>
<dbReference type="EC" id="5.1.99.6" evidence="19"/>
<evidence type="ECO:0000256" key="17">
    <source>
        <dbReference type="HAMAP-Rule" id="MF_01965"/>
    </source>
</evidence>
<dbReference type="EC" id="4.2.1.136" evidence="19"/>
<dbReference type="SUPFAM" id="SSF64153">
    <property type="entry name" value="YjeF N-terminal domain-like"/>
    <property type="match status" value="1"/>
</dbReference>
<comment type="cofactor">
    <cofactor evidence="18 19">
        <name>K(+)</name>
        <dbReference type="ChEBI" id="CHEBI:29103"/>
    </cofactor>
    <text evidence="18 19">Binds 1 potassium ion per subunit.</text>
</comment>
<comment type="similarity">
    <text evidence="17">Belongs to the NnrD/CARKD family.</text>
</comment>
<dbReference type="PIRSF" id="PIRSF017184">
    <property type="entry name" value="Nnr"/>
    <property type="match status" value="1"/>
</dbReference>
<comment type="similarity">
    <text evidence="4 19">In the C-terminal section; belongs to the NnrD/CARKD family.</text>
</comment>
<comment type="function">
    <text evidence="14 19">Bifunctional enzyme that catalyzes the epimerization of the S- and R-forms of NAD(P)HX and the dehydration of the S-form of NAD(P)HX at the expense of ADP, which is converted to AMP. This allows the repair of both epimers of NAD(P)HX, a damaged form of NAD(P)H that is a result of enzymatic or heat-dependent hydration.</text>
</comment>
<reference evidence="22 23" key="1">
    <citation type="submission" date="2019-09" db="EMBL/GenBank/DDBJ databases">
        <authorList>
            <person name="Cremers G."/>
        </authorList>
    </citation>
    <scope>NUCLEOTIDE SEQUENCE [LARGE SCALE GENOMIC DNA]</scope>
    <source>
        <strain evidence="22">4A</strain>
    </source>
</reference>
<feature type="binding site" evidence="17">
    <location>
        <position position="368"/>
    </location>
    <ligand>
        <name>(6S)-NADPHX</name>
        <dbReference type="ChEBI" id="CHEBI:64076"/>
    </ligand>
</feature>
<evidence type="ECO:0000313" key="23">
    <source>
        <dbReference type="Proteomes" id="UP000334923"/>
    </source>
</evidence>
<evidence type="ECO:0000256" key="13">
    <source>
        <dbReference type="ARBA" id="ARBA00023268"/>
    </source>
</evidence>
<dbReference type="Pfam" id="PF01256">
    <property type="entry name" value="Carb_kinase"/>
    <property type="match status" value="1"/>
</dbReference>
<comment type="catalytic activity">
    <reaction evidence="16 17 19">
        <text>(6S)-NADPHX + ADP = AMP + phosphate + NADPH + H(+)</text>
        <dbReference type="Rhea" id="RHEA:32235"/>
        <dbReference type="ChEBI" id="CHEBI:15378"/>
        <dbReference type="ChEBI" id="CHEBI:43474"/>
        <dbReference type="ChEBI" id="CHEBI:57783"/>
        <dbReference type="ChEBI" id="CHEBI:64076"/>
        <dbReference type="ChEBI" id="CHEBI:456215"/>
        <dbReference type="ChEBI" id="CHEBI:456216"/>
        <dbReference type="EC" id="4.2.1.136"/>
    </reaction>
</comment>
<evidence type="ECO:0000313" key="22">
    <source>
        <dbReference type="EMBL" id="VVM05702.1"/>
    </source>
</evidence>
<evidence type="ECO:0000256" key="3">
    <source>
        <dbReference type="ARBA" id="ARBA00006001"/>
    </source>
</evidence>
<comment type="catalytic activity">
    <reaction evidence="15 17 19">
        <text>(6S)-NADHX + ADP = AMP + phosphate + NADH + H(+)</text>
        <dbReference type="Rhea" id="RHEA:32223"/>
        <dbReference type="ChEBI" id="CHEBI:15378"/>
        <dbReference type="ChEBI" id="CHEBI:43474"/>
        <dbReference type="ChEBI" id="CHEBI:57945"/>
        <dbReference type="ChEBI" id="CHEBI:64074"/>
        <dbReference type="ChEBI" id="CHEBI:456215"/>
        <dbReference type="ChEBI" id="CHEBI:456216"/>
        <dbReference type="EC" id="4.2.1.136"/>
    </reaction>
</comment>
<evidence type="ECO:0000256" key="2">
    <source>
        <dbReference type="ARBA" id="ARBA00000909"/>
    </source>
</evidence>
<comment type="caution">
    <text evidence="18">Lacks conserved residue(s) required for the propagation of feature annotation.</text>
</comment>
<dbReference type="InterPro" id="IPR029056">
    <property type="entry name" value="Ribokinase-like"/>
</dbReference>
<evidence type="ECO:0000256" key="8">
    <source>
        <dbReference type="ARBA" id="ARBA00022857"/>
    </source>
</evidence>
<evidence type="ECO:0000256" key="16">
    <source>
        <dbReference type="ARBA" id="ARBA00049209"/>
    </source>
</evidence>
<dbReference type="InterPro" id="IPR000631">
    <property type="entry name" value="CARKD"/>
</dbReference>
<evidence type="ECO:0000256" key="19">
    <source>
        <dbReference type="PIRNR" id="PIRNR017184"/>
    </source>
</evidence>
<evidence type="ECO:0000256" key="1">
    <source>
        <dbReference type="ARBA" id="ARBA00000013"/>
    </source>
</evidence>
<dbReference type="GO" id="GO:0052855">
    <property type="term" value="F:ADP-dependent NAD(P)H-hydrate dehydratase activity"/>
    <property type="evidence" value="ECO:0007669"/>
    <property type="project" value="UniProtKB-UniRule"/>
</dbReference>
<keyword evidence="7 17" id="KW-0067">ATP-binding</keyword>
<dbReference type="InterPro" id="IPR017953">
    <property type="entry name" value="Carbohydrate_kinase_pred_CS"/>
</dbReference>
<feature type="binding site" evidence="18">
    <location>
        <position position="157"/>
    </location>
    <ligand>
        <name>(6S)-NADPHX</name>
        <dbReference type="ChEBI" id="CHEBI:64076"/>
    </ligand>
</feature>
<keyword evidence="8 17" id="KW-0521">NADP</keyword>
<evidence type="ECO:0000256" key="10">
    <source>
        <dbReference type="ARBA" id="ARBA00023027"/>
    </source>
</evidence>
<feature type="binding site" evidence="18">
    <location>
        <position position="120"/>
    </location>
    <ligand>
        <name>K(+)</name>
        <dbReference type="ChEBI" id="CHEBI:29103"/>
    </ligand>
</feature>
<sequence>MIILSTSAIRRSEEKEMARGISDEELMERAGRGCAERILEAFPGKKRVLALVGRGNNGGDGLVIARCLALAGWDATVYLSTEREGLGALCAKKLGEWERQGGQVAPFGSPPWAEVDLVLDALLGIGMKGELRGEMAQLVSSLNDERARRFFRTVAVDTPSGLWAGANAASAAVVADLTLTVGYGKDFLFREALSRFVGRIEIVPIFSGREECGGGAEAIVPEEVARWLPRRSAHCHKNQFGRVLLLGGSRGFTGAPAMAASAAHRVGAGLVTLGVREEVYPVVAAHSRLETMVFPISDESLLASNLSRATVVAIGPGLGLDRAAEDLLALLVEENRSPAVFDADALTLFARNPGLLDRLRFPAVLTPHPGEMSRLLGRKIRDEEREEAAREFVERTPATLVLKGTRTLVVRKGESFWYNTTGNPGLAAGGSGDILLGILAGLIGQGIPPWEAAKLGVWLHGRAADLLLQAREVEEGILATEVVESLAGAIRSFRAAACRALREREEWSAGNLAVAPTTSRAPSP</sequence>
<dbReference type="RefSeq" id="WP_142659657.1">
    <property type="nucleotide sequence ID" value="NZ_CABFVA020000026.1"/>
</dbReference>
<feature type="domain" description="YjeF C-terminal" evidence="20">
    <location>
        <begin position="220"/>
        <end position="493"/>
    </location>
</feature>
<feature type="binding site" evidence="17">
    <location>
        <position position="317"/>
    </location>
    <ligand>
        <name>(6S)-NADPHX</name>
        <dbReference type="ChEBI" id="CHEBI:64076"/>
    </ligand>
</feature>
<feature type="binding site" evidence="18">
    <location>
        <position position="57"/>
    </location>
    <ligand>
        <name>K(+)</name>
        <dbReference type="ChEBI" id="CHEBI:29103"/>
    </ligand>
</feature>
<feature type="binding site" evidence="17">
    <location>
        <begin position="403"/>
        <end position="407"/>
    </location>
    <ligand>
        <name>AMP</name>
        <dbReference type="ChEBI" id="CHEBI:456215"/>
    </ligand>
</feature>
<evidence type="ECO:0000256" key="5">
    <source>
        <dbReference type="ARBA" id="ARBA00022723"/>
    </source>
</evidence>
<dbReference type="PANTHER" id="PTHR12592">
    <property type="entry name" value="ATP-DEPENDENT (S)-NAD(P)H-HYDRATE DEHYDRATASE FAMILY MEMBER"/>
    <property type="match status" value="1"/>
</dbReference>
<dbReference type="GO" id="GO:0110051">
    <property type="term" value="P:metabolite repair"/>
    <property type="evidence" value="ECO:0007669"/>
    <property type="project" value="TreeGrafter"/>
</dbReference>
<keyword evidence="6 17" id="KW-0547">Nucleotide-binding</keyword>